<dbReference type="EMBL" id="QNQT01000013">
    <property type="protein sequence ID" value="RDU35127.1"/>
    <property type="molecule type" value="Genomic_DNA"/>
</dbReference>
<evidence type="ECO:0000256" key="3">
    <source>
        <dbReference type="ARBA" id="ARBA00022475"/>
    </source>
</evidence>
<evidence type="ECO:0000313" key="11">
    <source>
        <dbReference type="EMBL" id="RDU35127.1"/>
    </source>
</evidence>
<dbReference type="Proteomes" id="UP000257144">
    <property type="component" value="Unassembled WGS sequence"/>
</dbReference>
<dbReference type="PROSITE" id="PS00409">
    <property type="entry name" value="PROKAR_NTER_METHYL"/>
    <property type="match status" value="1"/>
</dbReference>
<dbReference type="PANTHER" id="PTHR30093:SF2">
    <property type="entry name" value="TYPE II SECRETION SYSTEM PROTEIN H"/>
    <property type="match status" value="1"/>
</dbReference>
<dbReference type="RefSeq" id="WP_115453697.1">
    <property type="nucleotide sequence ID" value="NZ_QNQT01000013.1"/>
</dbReference>
<dbReference type="PANTHER" id="PTHR30093">
    <property type="entry name" value="GENERAL SECRETION PATHWAY PROTEIN G"/>
    <property type="match status" value="1"/>
</dbReference>
<keyword evidence="8" id="KW-0178">Competence</keyword>
<evidence type="ECO:0000313" key="12">
    <source>
        <dbReference type="Proteomes" id="UP000257144"/>
    </source>
</evidence>
<keyword evidence="6 10" id="KW-1133">Transmembrane helix</keyword>
<dbReference type="InterPro" id="IPR016940">
    <property type="entry name" value="ComGC"/>
</dbReference>
<keyword evidence="3" id="KW-1003">Cell membrane</keyword>
<keyword evidence="7 10" id="KW-0472">Membrane</keyword>
<evidence type="ECO:0000256" key="6">
    <source>
        <dbReference type="ARBA" id="ARBA00022989"/>
    </source>
</evidence>
<comment type="similarity">
    <text evidence="9">Belongs to the ComGC family.</text>
</comment>
<dbReference type="GO" id="GO:0005886">
    <property type="term" value="C:plasma membrane"/>
    <property type="evidence" value="ECO:0007669"/>
    <property type="project" value="UniProtKB-SubCell"/>
</dbReference>
<evidence type="ECO:0000256" key="4">
    <source>
        <dbReference type="ARBA" id="ARBA00022481"/>
    </source>
</evidence>
<dbReference type="Gene3D" id="3.30.700.10">
    <property type="entry name" value="Glycoprotein, Type 4 Pilin"/>
    <property type="match status" value="1"/>
</dbReference>
<evidence type="ECO:0000256" key="2">
    <source>
        <dbReference type="ARBA" id="ARBA00004241"/>
    </source>
</evidence>
<organism evidence="11 12">
    <name type="scientific">Neobacillus piezotolerans</name>
    <dbReference type="NCBI Taxonomy" id="2259171"/>
    <lineage>
        <taxon>Bacteria</taxon>
        <taxon>Bacillati</taxon>
        <taxon>Bacillota</taxon>
        <taxon>Bacilli</taxon>
        <taxon>Bacillales</taxon>
        <taxon>Bacillaceae</taxon>
        <taxon>Neobacillus</taxon>
    </lineage>
</organism>
<gene>
    <name evidence="11" type="ORF">DRW41_19445</name>
</gene>
<evidence type="ECO:0000256" key="9">
    <source>
        <dbReference type="ARBA" id="ARBA00043982"/>
    </source>
</evidence>
<keyword evidence="5 10" id="KW-0812">Transmembrane</keyword>
<evidence type="ECO:0000256" key="7">
    <source>
        <dbReference type="ARBA" id="ARBA00023136"/>
    </source>
</evidence>
<dbReference type="GO" id="GO:0030420">
    <property type="term" value="P:establishment of competence for transformation"/>
    <property type="evidence" value="ECO:0007669"/>
    <property type="project" value="UniProtKB-KW"/>
</dbReference>
<evidence type="ECO:0000256" key="10">
    <source>
        <dbReference type="SAM" id="Phobius"/>
    </source>
</evidence>
<sequence>MKRILKNNRGFTLIEMMVVMLIISVLLVITIPNITKHNQNINTKGCDAYKKMVQAQVQAFELEKGKYPSSMAELISEGYLPDKAGGCPGGKTKLSIGPNGEVIETTEVTMAQ</sequence>
<comment type="caution">
    <text evidence="11">The sequence shown here is derived from an EMBL/GenBank/DDBJ whole genome shotgun (WGS) entry which is preliminary data.</text>
</comment>
<keyword evidence="4" id="KW-0488">Methylation</keyword>
<dbReference type="AlphaFoldDB" id="A0A3D8GLG7"/>
<proteinExistence type="inferred from homology"/>
<keyword evidence="12" id="KW-1185">Reference proteome</keyword>
<comment type="subcellular location">
    <subcellularLocation>
        <location evidence="1">Cell membrane</location>
        <topology evidence="1">Single-pass membrane protein</topology>
    </subcellularLocation>
    <subcellularLocation>
        <location evidence="2">Cell surface</location>
    </subcellularLocation>
</comment>
<reference evidence="11 12" key="1">
    <citation type="submission" date="2018-07" db="EMBL/GenBank/DDBJ databases">
        <title>Bacillus sp. YLB-04 draft genome sequence.</title>
        <authorList>
            <person name="Yu L."/>
            <person name="Tang X."/>
        </authorList>
    </citation>
    <scope>NUCLEOTIDE SEQUENCE [LARGE SCALE GENOMIC DNA]</scope>
    <source>
        <strain evidence="11 12">YLB-04</strain>
    </source>
</reference>
<accession>A0A3D8GLG7</accession>
<evidence type="ECO:0000256" key="1">
    <source>
        <dbReference type="ARBA" id="ARBA00004162"/>
    </source>
</evidence>
<feature type="transmembrane region" description="Helical" evidence="10">
    <location>
        <begin position="12"/>
        <end position="31"/>
    </location>
</feature>
<dbReference type="GO" id="GO:0009986">
    <property type="term" value="C:cell surface"/>
    <property type="evidence" value="ECO:0007669"/>
    <property type="project" value="UniProtKB-SubCell"/>
</dbReference>
<dbReference type="InterPro" id="IPR012902">
    <property type="entry name" value="N_methyl_site"/>
</dbReference>
<dbReference type="OrthoDB" id="1798043at2"/>
<evidence type="ECO:0000256" key="8">
    <source>
        <dbReference type="ARBA" id="ARBA00023287"/>
    </source>
</evidence>
<name>A0A3D8GLG7_9BACI</name>
<dbReference type="NCBIfam" id="NF040999">
    <property type="entry name" value="pilin_ComGC"/>
    <property type="match status" value="1"/>
</dbReference>
<dbReference type="NCBIfam" id="TIGR02532">
    <property type="entry name" value="IV_pilin_GFxxxE"/>
    <property type="match status" value="1"/>
</dbReference>
<dbReference type="SUPFAM" id="SSF54523">
    <property type="entry name" value="Pili subunits"/>
    <property type="match status" value="1"/>
</dbReference>
<protein>
    <submittedName>
        <fullName evidence="11">Competence protein ComG</fullName>
    </submittedName>
</protein>
<evidence type="ECO:0000256" key="5">
    <source>
        <dbReference type="ARBA" id="ARBA00022692"/>
    </source>
</evidence>
<dbReference type="InterPro" id="IPR045584">
    <property type="entry name" value="Pilin-like"/>
</dbReference>
<dbReference type="Pfam" id="PF07963">
    <property type="entry name" value="N_methyl"/>
    <property type="match status" value="1"/>
</dbReference>